<organism evidence="1">
    <name type="scientific">Siphoviridae sp. ct2kB26</name>
    <dbReference type="NCBI Taxonomy" id="2825317"/>
    <lineage>
        <taxon>Viruses</taxon>
        <taxon>Duplodnaviria</taxon>
        <taxon>Heunggongvirae</taxon>
        <taxon>Uroviricota</taxon>
        <taxon>Caudoviricetes</taxon>
    </lineage>
</organism>
<dbReference type="EMBL" id="BK015360">
    <property type="protein sequence ID" value="DAE03241.1"/>
    <property type="molecule type" value="Genomic_DNA"/>
</dbReference>
<reference evidence="1" key="1">
    <citation type="journal article" date="2021" name="Proc. Natl. Acad. Sci. U.S.A.">
        <title>A Catalog of Tens of Thousands of Viruses from Human Metagenomes Reveals Hidden Associations with Chronic Diseases.</title>
        <authorList>
            <person name="Tisza M.J."/>
            <person name="Buck C.B."/>
        </authorList>
    </citation>
    <scope>NUCLEOTIDE SEQUENCE</scope>
    <source>
        <strain evidence="1">Ct2kB26</strain>
    </source>
</reference>
<proteinExistence type="predicted"/>
<accession>A0A8S5PA24</accession>
<name>A0A8S5PA24_9CAUD</name>
<sequence length="96" mass="10227">MLKLTVDNEHVHQEVHGTAIDIAIDAVRAIAAIYRSLERRDALGAAVFRGSVTALIGSAPVWATSRESGGVSVDMVPGADEVIKRVFEGGRQRDGD</sequence>
<protein>
    <submittedName>
        <fullName evidence="1">Uncharacterized protein</fullName>
    </submittedName>
</protein>
<evidence type="ECO:0000313" key="1">
    <source>
        <dbReference type="EMBL" id="DAE03241.1"/>
    </source>
</evidence>